<reference evidence="2" key="1">
    <citation type="submission" date="2020-08" db="EMBL/GenBank/DDBJ databases">
        <title>Spodoptera exigua strain:BAW_Kor-Di-RS1 Genome sequencing and assembly.</title>
        <authorList>
            <person name="Kim J."/>
            <person name="Nam H.Y."/>
            <person name="Kwon M."/>
            <person name="Choi J.H."/>
            <person name="Cho S.R."/>
            <person name="Kim G.-H."/>
        </authorList>
    </citation>
    <scope>NUCLEOTIDE SEQUENCE</scope>
    <source>
        <strain evidence="2">BAW_Kor-Di-RS1</strain>
        <tissue evidence="2">Whole-body</tissue>
    </source>
</reference>
<evidence type="ECO:0000313" key="2">
    <source>
        <dbReference type="EMBL" id="KAF9404873.1"/>
    </source>
</evidence>
<dbReference type="Gene3D" id="1.10.10.60">
    <property type="entry name" value="Homeodomain-like"/>
    <property type="match status" value="1"/>
</dbReference>
<dbReference type="EMBL" id="JACKWZ010000864">
    <property type="protein sequence ID" value="KAF9404873.1"/>
    <property type="molecule type" value="Genomic_DNA"/>
</dbReference>
<gene>
    <name evidence="2" type="ORF">HW555_014129</name>
</gene>
<dbReference type="PANTHER" id="PTHR32248">
    <property type="entry name" value="RNA POLYMERASE SIGMA-54 FACTOR"/>
    <property type="match status" value="1"/>
</dbReference>
<evidence type="ECO:0000259" key="1">
    <source>
        <dbReference type="Pfam" id="PF04552"/>
    </source>
</evidence>
<dbReference type="InterPro" id="IPR000394">
    <property type="entry name" value="RNA_pol_sigma_54"/>
</dbReference>
<dbReference type="GO" id="GO:0001216">
    <property type="term" value="F:DNA-binding transcription activator activity"/>
    <property type="evidence" value="ECO:0007669"/>
    <property type="project" value="InterPro"/>
</dbReference>
<dbReference type="Pfam" id="PF04552">
    <property type="entry name" value="Sigma54_DBD"/>
    <property type="match status" value="1"/>
</dbReference>
<sequence>MEATDDKEVQAYIKEKKNEFEWLEKTIVQRGDTILRVGTEIVQRQQEFFLKDDRPLKAMTLREIAETLGIHESTVSRAVNGKYLETEFGVFELRSFFSYGLLNDHTGEETSTDSVKKQLKLLVDNENKAKPLSDQKLVDLLKEQKIDISRRTVTKYRESLGIPASSKRKRYD</sequence>
<keyword evidence="3" id="KW-1185">Reference proteome</keyword>
<dbReference type="GO" id="GO:0006357">
    <property type="term" value="P:regulation of transcription by RNA polymerase II"/>
    <property type="evidence" value="ECO:0007669"/>
    <property type="project" value="UniProtKB-ARBA"/>
</dbReference>
<comment type="caution">
    <text evidence="2">The sequence shown here is derived from an EMBL/GenBank/DDBJ whole genome shotgun (WGS) entry which is preliminary data.</text>
</comment>
<dbReference type="Proteomes" id="UP000648187">
    <property type="component" value="Unassembled WGS sequence"/>
</dbReference>
<dbReference type="Gene3D" id="1.10.260.40">
    <property type="entry name" value="lambda repressor-like DNA-binding domains"/>
    <property type="match status" value="1"/>
</dbReference>
<dbReference type="PRINTS" id="PR00045">
    <property type="entry name" value="SIGMA54FCT"/>
</dbReference>
<dbReference type="SUPFAM" id="SSF47413">
    <property type="entry name" value="lambda repressor-like DNA-binding domains"/>
    <property type="match status" value="1"/>
</dbReference>
<dbReference type="PROSITE" id="PS00718">
    <property type="entry name" value="SIGMA54_2"/>
    <property type="match status" value="1"/>
</dbReference>
<protein>
    <recommendedName>
        <fullName evidence="1">RNA polymerase sigma factor 54 DNA-binding domain-containing protein</fullName>
    </recommendedName>
</protein>
<dbReference type="GO" id="GO:0016987">
    <property type="term" value="F:sigma factor activity"/>
    <property type="evidence" value="ECO:0007669"/>
    <property type="project" value="InterPro"/>
</dbReference>
<dbReference type="PROSITE" id="PS50044">
    <property type="entry name" value="SIGMA54_3"/>
    <property type="match status" value="1"/>
</dbReference>
<accession>A0A835KWB6</accession>
<dbReference type="PANTHER" id="PTHR32248:SF4">
    <property type="entry name" value="RNA POLYMERASE SIGMA-54 FACTOR"/>
    <property type="match status" value="1"/>
</dbReference>
<name>A0A835KWB6_SPOEX</name>
<proteinExistence type="predicted"/>
<evidence type="ECO:0000313" key="3">
    <source>
        <dbReference type="Proteomes" id="UP000648187"/>
    </source>
</evidence>
<dbReference type="InterPro" id="IPR007634">
    <property type="entry name" value="RNA_pol_sigma_54_DNA-bd"/>
</dbReference>
<dbReference type="GO" id="GO:0003677">
    <property type="term" value="F:DNA binding"/>
    <property type="evidence" value="ECO:0007669"/>
    <property type="project" value="InterPro"/>
</dbReference>
<feature type="domain" description="RNA polymerase sigma factor 54 DNA-binding" evidence="1">
    <location>
        <begin position="11"/>
        <end position="170"/>
    </location>
</feature>
<organism evidence="2 3">
    <name type="scientific">Spodoptera exigua</name>
    <name type="common">Beet armyworm</name>
    <name type="synonym">Noctua fulgens</name>
    <dbReference type="NCBI Taxonomy" id="7107"/>
    <lineage>
        <taxon>Eukaryota</taxon>
        <taxon>Metazoa</taxon>
        <taxon>Ecdysozoa</taxon>
        <taxon>Arthropoda</taxon>
        <taxon>Hexapoda</taxon>
        <taxon>Insecta</taxon>
        <taxon>Pterygota</taxon>
        <taxon>Neoptera</taxon>
        <taxon>Endopterygota</taxon>
        <taxon>Lepidoptera</taxon>
        <taxon>Glossata</taxon>
        <taxon>Ditrysia</taxon>
        <taxon>Noctuoidea</taxon>
        <taxon>Noctuidae</taxon>
        <taxon>Amphipyrinae</taxon>
        <taxon>Spodoptera</taxon>
    </lineage>
</organism>
<dbReference type="AlphaFoldDB" id="A0A835KWB6"/>
<dbReference type="InterPro" id="IPR010982">
    <property type="entry name" value="Lambda_DNA-bd_dom_sf"/>
</dbReference>